<proteinExistence type="predicted"/>
<evidence type="ECO:0000313" key="1">
    <source>
        <dbReference type="EMBL" id="OMJ22055.1"/>
    </source>
</evidence>
<evidence type="ECO:0000313" key="2">
    <source>
        <dbReference type="Proteomes" id="UP000187283"/>
    </source>
</evidence>
<dbReference type="AlphaFoldDB" id="A0A1R1Y5G9"/>
<keyword evidence="2" id="KW-1185">Reference proteome</keyword>
<dbReference type="EMBL" id="LSSN01000852">
    <property type="protein sequence ID" value="OMJ22055.1"/>
    <property type="molecule type" value="Genomic_DNA"/>
</dbReference>
<sequence length="122" mass="14404">MSTPPCLSMEITPPIHGADFLEDEPTAIKYPKSPTVITAPDCRYIEDIQEGLLDTPSFTLPTMRLSMKLFERIKLRREKIINFDSLNREKKKKKAKIRKHLYQTRVKCCQFQKGFKKKRLYR</sequence>
<organism evidence="1 2">
    <name type="scientific">Smittium culicis</name>
    <dbReference type="NCBI Taxonomy" id="133412"/>
    <lineage>
        <taxon>Eukaryota</taxon>
        <taxon>Fungi</taxon>
        <taxon>Fungi incertae sedis</taxon>
        <taxon>Zoopagomycota</taxon>
        <taxon>Kickxellomycotina</taxon>
        <taxon>Harpellomycetes</taxon>
        <taxon>Harpellales</taxon>
        <taxon>Legeriomycetaceae</taxon>
        <taxon>Smittium</taxon>
    </lineage>
</organism>
<name>A0A1R1Y5G9_9FUNG</name>
<dbReference type="Proteomes" id="UP000187283">
    <property type="component" value="Unassembled WGS sequence"/>
</dbReference>
<gene>
    <name evidence="1" type="ORF">AYI70_g3105</name>
</gene>
<protein>
    <submittedName>
        <fullName evidence="1">Uncharacterized protein</fullName>
    </submittedName>
</protein>
<comment type="caution">
    <text evidence="1">The sequence shown here is derived from an EMBL/GenBank/DDBJ whole genome shotgun (WGS) entry which is preliminary data.</text>
</comment>
<reference evidence="1 2" key="1">
    <citation type="submission" date="2017-01" db="EMBL/GenBank/DDBJ databases">
        <authorList>
            <person name="Mah S.A."/>
            <person name="Swanson W.J."/>
            <person name="Moy G.W."/>
            <person name="Vacquier V.D."/>
        </authorList>
    </citation>
    <scope>NUCLEOTIDE SEQUENCE [LARGE SCALE GENOMIC DNA]</scope>
    <source>
        <strain evidence="1 2">GSMNP</strain>
    </source>
</reference>
<accession>A0A1R1Y5G9</accession>